<keyword evidence="1" id="KW-0472">Membrane</keyword>
<gene>
    <name evidence="2" type="ORF">PGTUg99_034633</name>
</gene>
<proteinExistence type="predicted"/>
<organism evidence="2 3">
    <name type="scientific">Puccinia graminis f. sp. tritici</name>
    <dbReference type="NCBI Taxonomy" id="56615"/>
    <lineage>
        <taxon>Eukaryota</taxon>
        <taxon>Fungi</taxon>
        <taxon>Dikarya</taxon>
        <taxon>Basidiomycota</taxon>
        <taxon>Pucciniomycotina</taxon>
        <taxon>Pucciniomycetes</taxon>
        <taxon>Pucciniales</taxon>
        <taxon>Pucciniaceae</taxon>
        <taxon>Puccinia</taxon>
    </lineage>
</organism>
<evidence type="ECO:0000313" key="2">
    <source>
        <dbReference type="EMBL" id="KAA1127310.1"/>
    </source>
</evidence>
<feature type="transmembrane region" description="Helical" evidence="1">
    <location>
        <begin position="40"/>
        <end position="59"/>
    </location>
</feature>
<dbReference type="AlphaFoldDB" id="A0A5B0RN98"/>
<sequence length="119" mass="13777">MRLHPELPYCHRALGQKGPVPESIETTIQILLRVMDSSPLILLCIGLLSGSTMMMWVVHYKFVSSAILRVHHFYRRQFDPMIATRERLACLASKPLVCFQRVSQDARSLAKKSWKRRVK</sequence>
<dbReference type="Proteomes" id="UP000325313">
    <property type="component" value="Unassembled WGS sequence"/>
</dbReference>
<keyword evidence="1" id="KW-0812">Transmembrane</keyword>
<comment type="caution">
    <text evidence="2">The sequence shown here is derived from an EMBL/GenBank/DDBJ whole genome shotgun (WGS) entry which is preliminary data.</text>
</comment>
<evidence type="ECO:0000313" key="3">
    <source>
        <dbReference type="Proteomes" id="UP000325313"/>
    </source>
</evidence>
<accession>A0A5B0RN98</accession>
<name>A0A5B0RN98_PUCGR</name>
<evidence type="ECO:0000256" key="1">
    <source>
        <dbReference type="SAM" id="Phobius"/>
    </source>
</evidence>
<keyword evidence="1" id="KW-1133">Transmembrane helix</keyword>
<protein>
    <submittedName>
        <fullName evidence="2">Uncharacterized protein</fullName>
    </submittedName>
</protein>
<dbReference type="EMBL" id="VDEP01000169">
    <property type="protein sequence ID" value="KAA1127310.1"/>
    <property type="molecule type" value="Genomic_DNA"/>
</dbReference>
<reference evidence="2 3" key="1">
    <citation type="submission" date="2019-05" db="EMBL/GenBank/DDBJ databases">
        <title>Emergence of the Ug99 lineage of the wheat stem rust pathogen through somatic hybridization.</title>
        <authorList>
            <person name="Li F."/>
            <person name="Upadhyaya N.M."/>
            <person name="Sperschneider J."/>
            <person name="Matny O."/>
            <person name="Nguyen-Phuc H."/>
            <person name="Mago R."/>
            <person name="Raley C."/>
            <person name="Miller M.E."/>
            <person name="Silverstein K.A.T."/>
            <person name="Henningsen E."/>
            <person name="Hirsch C.D."/>
            <person name="Visser B."/>
            <person name="Pretorius Z.A."/>
            <person name="Steffenson B.J."/>
            <person name="Schwessinger B."/>
            <person name="Dodds P.N."/>
            <person name="Figueroa M."/>
        </authorList>
    </citation>
    <scope>NUCLEOTIDE SEQUENCE [LARGE SCALE GENOMIC DNA]</scope>
    <source>
        <strain evidence="2 3">Ug99</strain>
    </source>
</reference>